<accession>A0A0M3HF56</accession>
<proteinExistence type="predicted"/>
<sequence length="48" mass="5785">MHPAENTIVRMRIHINRQMKTLKNEPNFSKNLPLNQKEKNDIRVQCRV</sequence>
<name>A0A0M3HF56_ASCLU</name>
<keyword evidence="1" id="KW-1185">Reference proteome</keyword>
<evidence type="ECO:0000313" key="2">
    <source>
        <dbReference type="WBParaSite" id="ALUE_0000015101-mRNA-1"/>
    </source>
</evidence>
<evidence type="ECO:0000313" key="1">
    <source>
        <dbReference type="Proteomes" id="UP000036681"/>
    </source>
</evidence>
<organism evidence="1 2">
    <name type="scientific">Ascaris lumbricoides</name>
    <name type="common">Giant roundworm</name>
    <dbReference type="NCBI Taxonomy" id="6252"/>
    <lineage>
        <taxon>Eukaryota</taxon>
        <taxon>Metazoa</taxon>
        <taxon>Ecdysozoa</taxon>
        <taxon>Nematoda</taxon>
        <taxon>Chromadorea</taxon>
        <taxon>Rhabditida</taxon>
        <taxon>Spirurina</taxon>
        <taxon>Ascaridomorpha</taxon>
        <taxon>Ascaridoidea</taxon>
        <taxon>Ascarididae</taxon>
        <taxon>Ascaris</taxon>
    </lineage>
</organism>
<reference evidence="2" key="1">
    <citation type="submission" date="2017-02" db="UniProtKB">
        <authorList>
            <consortium name="WormBaseParasite"/>
        </authorList>
    </citation>
    <scope>IDENTIFICATION</scope>
</reference>
<dbReference type="AlphaFoldDB" id="A0A0M3HF56"/>
<dbReference type="Proteomes" id="UP000036681">
    <property type="component" value="Unplaced"/>
</dbReference>
<protein>
    <submittedName>
        <fullName evidence="2">Uncharacterized protein</fullName>
    </submittedName>
</protein>
<dbReference type="WBParaSite" id="ALUE_0000015101-mRNA-1">
    <property type="protein sequence ID" value="ALUE_0000015101-mRNA-1"/>
    <property type="gene ID" value="ALUE_0000015101"/>
</dbReference>